<feature type="transmembrane region" description="Helical" evidence="5">
    <location>
        <begin position="129"/>
        <end position="149"/>
    </location>
</feature>
<evidence type="ECO:0000259" key="6">
    <source>
        <dbReference type="Pfam" id="PF04932"/>
    </source>
</evidence>
<keyword evidence="2 5" id="KW-0812">Transmembrane</keyword>
<feature type="transmembrane region" description="Helical" evidence="5">
    <location>
        <begin position="233"/>
        <end position="253"/>
    </location>
</feature>
<feature type="transmembrane region" description="Helical" evidence="5">
    <location>
        <begin position="415"/>
        <end position="433"/>
    </location>
</feature>
<dbReference type="Proteomes" id="UP000000370">
    <property type="component" value="Chromosome"/>
</dbReference>
<keyword evidence="3 5" id="KW-1133">Transmembrane helix</keyword>
<evidence type="ECO:0000256" key="4">
    <source>
        <dbReference type="ARBA" id="ARBA00023136"/>
    </source>
</evidence>
<evidence type="ECO:0000313" key="8">
    <source>
        <dbReference type="Proteomes" id="UP000000370"/>
    </source>
</evidence>
<sequence length="437" mass="50212">MKIFNNIFSLRHITAKLLFILVFSSTFYSILPDKIDTVIIFLPQLVLCLLALYILYKFFKKEYISLKTSKRILNLTLFLFFYYLFLCVYRYFTGGNAIQSFYHVVTLFSAIVFYFLIETEIQNIRDIHFDVLFIITLINILQVIVSIYLGSIRFSFVLQNIMVYISCANLMVPFLFYILRYSKKNVIKYLSIINLIIIFIANIASGSRTALVIVLLSFIISIIINIDKSKKFICQCAIILSISISLIAIFYKINYMDIRTSILRQTITYIDKIPSNNTTTSTTNEPENNSSNDDESYKQYVLEGINSSNSVRSDLWNKSFSEISKDPLFGTGNIVFETTYLDQIVMQGSHNFILESILIFGSIGGILYLIILVLPVISIVLYSFKNKVKIRLICTFILSLGSLFIIALVQPILTTALPIMLFWILNSIVFNSVSENK</sequence>
<evidence type="ECO:0000256" key="3">
    <source>
        <dbReference type="ARBA" id="ARBA00022989"/>
    </source>
</evidence>
<comment type="subcellular location">
    <subcellularLocation>
        <location evidence="1">Membrane</location>
        <topology evidence="1">Multi-pass membrane protein</topology>
    </subcellularLocation>
</comment>
<feature type="transmembrane region" description="Helical" evidence="5">
    <location>
        <begin position="71"/>
        <end position="92"/>
    </location>
</feature>
<feature type="transmembrane region" description="Helical" evidence="5">
    <location>
        <begin position="357"/>
        <end position="383"/>
    </location>
</feature>
<dbReference type="InterPro" id="IPR051533">
    <property type="entry name" value="WaaL-like"/>
</dbReference>
<feature type="transmembrane region" description="Helical" evidence="5">
    <location>
        <begin position="186"/>
        <end position="204"/>
    </location>
</feature>
<dbReference type="KEGG" id="cpy:Cphy_3498"/>
<keyword evidence="4 5" id="KW-0472">Membrane</keyword>
<reference evidence="8" key="1">
    <citation type="submission" date="2007-11" db="EMBL/GenBank/DDBJ databases">
        <title>Complete genome sequence of Clostridium phytofermentans ISDg.</title>
        <authorList>
            <person name="Leschine S.B."/>
            <person name="Warnick T.A."/>
            <person name="Blanchard J.L."/>
            <person name="Schnell D.J."/>
            <person name="Petit E.L."/>
            <person name="LaTouf W.G."/>
            <person name="Copeland A."/>
            <person name="Lucas S."/>
            <person name="Lapidus A."/>
            <person name="Barry K."/>
            <person name="Glavina del Rio T."/>
            <person name="Dalin E."/>
            <person name="Tice H."/>
            <person name="Pitluck S."/>
            <person name="Kiss H."/>
            <person name="Brettin T."/>
            <person name="Bruce D."/>
            <person name="Detter J.C."/>
            <person name="Han C."/>
            <person name="Kuske C."/>
            <person name="Schmutz J."/>
            <person name="Larimer F."/>
            <person name="Land M."/>
            <person name="Hauser L."/>
            <person name="Kyrpides N."/>
            <person name="Kim E.A."/>
            <person name="Richardson P."/>
        </authorList>
    </citation>
    <scope>NUCLEOTIDE SEQUENCE [LARGE SCALE GENOMIC DNA]</scope>
    <source>
        <strain evidence="8">ATCC 700394 / DSM 18823 / ISDg</strain>
    </source>
</reference>
<dbReference type="AlphaFoldDB" id="A9KI00"/>
<dbReference type="Pfam" id="PF04932">
    <property type="entry name" value="Wzy_C"/>
    <property type="match status" value="1"/>
</dbReference>
<keyword evidence="8" id="KW-1185">Reference proteome</keyword>
<feature type="transmembrane region" description="Helical" evidence="5">
    <location>
        <begin position="12"/>
        <end position="31"/>
    </location>
</feature>
<dbReference type="eggNOG" id="ENOG5030FYB">
    <property type="taxonomic scope" value="Bacteria"/>
</dbReference>
<evidence type="ECO:0000256" key="1">
    <source>
        <dbReference type="ARBA" id="ARBA00004141"/>
    </source>
</evidence>
<accession>A9KI00</accession>
<feature type="transmembrane region" description="Helical" evidence="5">
    <location>
        <begin position="37"/>
        <end position="59"/>
    </location>
</feature>
<evidence type="ECO:0000256" key="2">
    <source>
        <dbReference type="ARBA" id="ARBA00022692"/>
    </source>
</evidence>
<evidence type="ECO:0000313" key="7">
    <source>
        <dbReference type="EMBL" id="ABX43847.1"/>
    </source>
</evidence>
<dbReference type="InterPro" id="IPR007016">
    <property type="entry name" value="O-antigen_ligase-rel_domated"/>
</dbReference>
<dbReference type="PANTHER" id="PTHR37422">
    <property type="entry name" value="TEICHURONIC ACID BIOSYNTHESIS PROTEIN TUAE"/>
    <property type="match status" value="1"/>
</dbReference>
<dbReference type="PANTHER" id="PTHR37422:SF17">
    <property type="entry name" value="O-ANTIGEN LIGASE"/>
    <property type="match status" value="1"/>
</dbReference>
<feature type="domain" description="O-antigen ligase-related" evidence="6">
    <location>
        <begin position="194"/>
        <end position="369"/>
    </location>
</feature>
<evidence type="ECO:0000256" key="5">
    <source>
        <dbReference type="SAM" id="Phobius"/>
    </source>
</evidence>
<dbReference type="HOGENOM" id="CLU_626582_0_0_9"/>
<dbReference type="RefSeq" id="WP_012201495.1">
    <property type="nucleotide sequence ID" value="NC_010001.1"/>
</dbReference>
<name>A9KI00_LACP7</name>
<feature type="transmembrane region" description="Helical" evidence="5">
    <location>
        <begin position="98"/>
        <end position="117"/>
    </location>
</feature>
<dbReference type="GO" id="GO:0016020">
    <property type="term" value="C:membrane"/>
    <property type="evidence" value="ECO:0007669"/>
    <property type="project" value="UniProtKB-SubCell"/>
</dbReference>
<dbReference type="EMBL" id="CP000885">
    <property type="protein sequence ID" value="ABX43847.1"/>
    <property type="molecule type" value="Genomic_DNA"/>
</dbReference>
<feature type="transmembrane region" description="Helical" evidence="5">
    <location>
        <begin position="161"/>
        <end position="179"/>
    </location>
</feature>
<feature type="transmembrane region" description="Helical" evidence="5">
    <location>
        <begin position="390"/>
        <end position="409"/>
    </location>
</feature>
<protein>
    <submittedName>
        <fullName evidence="7">O-antigen polymerase</fullName>
    </submittedName>
</protein>
<proteinExistence type="predicted"/>
<feature type="transmembrane region" description="Helical" evidence="5">
    <location>
        <begin position="210"/>
        <end position="226"/>
    </location>
</feature>
<organism evidence="7 8">
    <name type="scientific">Lachnoclostridium phytofermentans (strain ATCC 700394 / DSM 18823 / ISDg)</name>
    <name type="common">Clostridium phytofermentans</name>
    <dbReference type="NCBI Taxonomy" id="357809"/>
    <lineage>
        <taxon>Bacteria</taxon>
        <taxon>Bacillati</taxon>
        <taxon>Bacillota</taxon>
        <taxon>Clostridia</taxon>
        <taxon>Lachnospirales</taxon>
        <taxon>Lachnospiraceae</taxon>
    </lineage>
</organism>
<dbReference type="STRING" id="357809.Cphy_3498"/>
<gene>
    <name evidence="7" type="ordered locus">Cphy_3498</name>
</gene>